<dbReference type="AlphaFoldDB" id="A0A177AZX7"/>
<comment type="subcellular location">
    <subcellularLocation>
        <location evidence="1">Secreted</location>
    </subcellularLocation>
</comment>
<dbReference type="OrthoDB" id="5987191at2759"/>
<proteinExistence type="inferred from homology"/>
<organism evidence="9 10">
    <name type="scientific">Intoshia linei</name>
    <dbReference type="NCBI Taxonomy" id="1819745"/>
    <lineage>
        <taxon>Eukaryota</taxon>
        <taxon>Metazoa</taxon>
        <taxon>Spiralia</taxon>
        <taxon>Lophotrochozoa</taxon>
        <taxon>Mesozoa</taxon>
        <taxon>Orthonectida</taxon>
        <taxon>Rhopaluridae</taxon>
        <taxon>Intoshia</taxon>
    </lineage>
</organism>
<keyword evidence="6" id="KW-0339">Growth factor</keyword>
<comment type="caution">
    <text evidence="9">The sequence shown here is derived from an EMBL/GenBank/DDBJ whole genome shotgun (WGS) entry which is preliminary data.</text>
</comment>
<name>A0A177AZX7_9BILA</name>
<keyword evidence="3" id="KW-0964">Secreted</keyword>
<dbReference type="GO" id="GO:0005615">
    <property type="term" value="C:extracellular space"/>
    <property type="evidence" value="ECO:0007669"/>
    <property type="project" value="TreeGrafter"/>
</dbReference>
<evidence type="ECO:0000313" key="10">
    <source>
        <dbReference type="Proteomes" id="UP000078046"/>
    </source>
</evidence>
<dbReference type="GO" id="GO:0005125">
    <property type="term" value="F:cytokine activity"/>
    <property type="evidence" value="ECO:0007669"/>
    <property type="project" value="TreeGrafter"/>
</dbReference>
<dbReference type="Gene3D" id="2.10.90.10">
    <property type="entry name" value="Cystine-knot cytokines"/>
    <property type="match status" value="1"/>
</dbReference>
<sequence length="163" mass="18690">MYTKKSILTFMIYATVISASSTILENIQRNDFILTYPKQHKRCIWQKCKATEKSTKKVLMKAKDDDNCGLEQELLNIEKLYTNLNIISPKKIRINKCTGKCSINDVQSFTNHALSILLNTDSIRPLPHCVPTQYEPITIFYLDKGEILKKIISNMIAVKCGCR</sequence>
<evidence type="ECO:0000259" key="8">
    <source>
        <dbReference type="PROSITE" id="PS51362"/>
    </source>
</evidence>
<evidence type="ECO:0000256" key="1">
    <source>
        <dbReference type="ARBA" id="ARBA00004613"/>
    </source>
</evidence>
<dbReference type="PROSITE" id="PS51362">
    <property type="entry name" value="TGF_BETA_2"/>
    <property type="match status" value="1"/>
</dbReference>
<reference evidence="9 10" key="1">
    <citation type="submission" date="2016-04" db="EMBL/GenBank/DDBJ databases">
        <title>The genome of Intoshia linei affirms orthonectids as highly simplified spiralians.</title>
        <authorList>
            <person name="Mikhailov K.V."/>
            <person name="Slusarev G.S."/>
            <person name="Nikitin M.A."/>
            <person name="Logacheva M.D."/>
            <person name="Penin A."/>
            <person name="Aleoshin V."/>
            <person name="Panchin Y.V."/>
        </authorList>
    </citation>
    <scope>NUCLEOTIDE SEQUENCE [LARGE SCALE GENOMIC DNA]</scope>
    <source>
        <strain evidence="9">Intl2013</strain>
        <tissue evidence="9">Whole animal</tissue>
    </source>
</reference>
<evidence type="ECO:0000256" key="2">
    <source>
        <dbReference type="ARBA" id="ARBA00006656"/>
    </source>
</evidence>
<feature type="chain" id="PRO_5008056766" description="TGF-beta family profile domain-containing protein" evidence="7">
    <location>
        <begin position="20"/>
        <end position="163"/>
    </location>
</feature>
<dbReference type="PANTHER" id="PTHR11848">
    <property type="entry name" value="TGF-BETA FAMILY"/>
    <property type="match status" value="1"/>
</dbReference>
<gene>
    <name evidence="9" type="ORF">A3Q56_05349</name>
</gene>
<feature type="signal peptide" evidence="7">
    <location>
        <begin position="1"/>
        <end position="19"/>
    </location>
</feature>
<feature type="domain" description="TGF-beta family profile" evidence="8">
    <location>
        <begin position="50"/>
        <end position="163"/>
    </location>
</feature>
<evidence type="ECO:0000256" key="4">
    <source>
        <dbReference type="ARBA" id="ARBA00022729"/>
    </source>
</evidence>
<evidence type="ECO:0000256" key="7">
    <source>
        <dbReference type="SAM" id="SignalP"/>
    </source>
</evidence>
<comment type="similarity">
    <text evidence="2 6">Belongs to the TGF-beta family.</text>
</comment>
<keyword evidence="4 7" id="KW-0732">Signal</keyword>
<keyword evidence="10" id="KW-1185">Reference proteome</keyword>
<dbReference type="Pfam" id="PF00019">
    <property type="entry name" value="TGF_beta"/>
    <property type="match status" value="1"/>
</dbReference>
<dbReference type="SMART" id="SM00204">
    <property type="entry name" value="TGFB"/>
    <property type="match status" value="1"/>
</dbReference>
<dbReference type="InterPro" id="IPR029034">
    <property type="entry name" value="Cystine-knot_cytokine"/>
</dbReference>
<dbReference type="InterPro" id="IPR015615">
    <property type="entry name" value="TGF-beta-rel"/>
</dbReference>
<dbReference type="PANTHER" id="PTHR11848:SF263">
    <property type="entry name" value="PROTEIN DECAPENTAPLEGIC"/>
    <property type="match status" value="1"/>
</dbReference>
<evidence type="ECO:0000256" key="6">
    <source>
        <dbReference type="RuleBase" id="RU000354"/>
    </source>
</evidence>
<accession>A0A177AZX7</accession>
<evidence type="ECO:0000313" key="9">
    <source>
        <dbReference type="EMBL" id="OAF66923.1"/>
    </source>
</evidence>
<dbReference type="GO" id="GO:0008083">
    <property type="term" value="F:growth factor activity"/>
    <property type="evidence" value="ECO:0007669"/>
    <property type="project" value="UniProtKB-KW"/>
</dbReference>
<protein>
    <recommendedName>
        <fullName evidence="8">TGF-beta family profile domain-containing protein</fullName>
    </recommendedName>
</protein>
<keyword evidence="5" id="KW-0325">Glycoprotein</keyword>
<dbReference type="InterPro" id="IPR001839">
    <property type="entry name" value="TGF-b_C"/>
</dbReference>
<dbReference type="CDD" id="cd13756">
    <property type="entry name" value="TGF_beta_BMPs_GDFs"/>
    <property type="match status" value="1"/>
</dbReference>
<evidence type="ECO:0000256" key="3">
    <source>
        <dbReference type="ARBA" id="ARBA00022525"/>
    </source>
</evidence>
<evidence type="ECO:0000256" key="5">
    <source>
        <dbReference type="ARBA" id="ARBA00023180"/>
    </source>
</evidence>
<dbReference type="Proteomes" id="UP000078046">
    <property type="component" value="Unassembled WGS sequence"/>
</dbReference>
<dbReference type="SUPFAM" id="SSF57501">
    <property type="entry name" value="Cystine-knot cytokines"/>
    <property type="match status" value="1"/>
</dbReference>
<dbReference type="EMBL" id="LWCA01000792">
    <property type="protein sequence ID" value="OAF66923.1"/>
    <property type="molecule type" value="Genomic_DNA"/>
</dbReference>